<evidence type="ECO:0000313" key="10">
    <source>
        <dbReference type="Proteomes" id="UP001199319"/>
    </source>
</evidence>
<dbReference type="GO" id="GO:0004252">
    <property type="term" value="F:serine-type endopeptidase activity"/>
    <property type="evidence" value="ECO:0007669"/>
    <property type="project" value="UniProtKB-UniRule"/>
</dbReference>
<gene>
    <name evidence="9" type="ORF">LKD37_11915</name>
</gene>
<dbReference type="NCBIfam" id="TIGR02228">
    <property type="entry name" value="sigpep_I_arch"/>
    <property type="match status" value="1"/>
</dbReference>
<evidence type="ECO:0000256" key="7">
    <source>
        <dbReference type="SAM" id="Phobius"/>
    </source>
</evidence>
<dbReference type="Proteomes" id="UP001199319">
    <property type="component" value="Unassembled WGS sequence"/>
</dbReference>
<name>A0AAE3DG22_9FIRM</name>
<dbReference type="EC" id="3.4.21.89" evidence="5"/>
<keyword evidence="9" id="KW-0378">Hydrolase</keyword>
<comment type="caution">
    <text evidence="9">The sequence shown here is derived from an EMBL/GenBank/DDBJ whole genome shotgun (WGS) entry which is preliminary data.</text>
</comment>
<keyword evidence="10" id="KW-1185">Reference proteome</keyword>
<evidence type="ECO:0000256" key="1">
    <source>
        <dbReference type="ARBA" id="ARBA00004370"/>
    </source>
</evidence>
<evidence type="ECO:0000256" key="4">
    <source>
        <dbReference type="ARBA" id="ARBA00023136"/>
    </source>
</evidence>
<feature type="domain" description="Peptidase S26" evidence="8">
    <location>
        <begin position="17"/>
        <end position="91"/>
    </location>
</feature>
<evidence type="ECO:0000259" key="8">
    <source>
        <dbReference type="Pfam" id="PF10502"/>
    </source>
</evidence>
<dbReference type="EMBL" id="JAJEPW010000039">
    <property type="protein sequence ID" value="MCC2130206.1"/>
    <property type="molecule type" value="Genomic_DNA"/>
</dbReference>
<dbReference type="PRINTS" id="PR00728">
    <property type="entry name" value="SIGNALPTASE"/>
</dbReference>
<dbReference type="Pfam" id="PF10502">
    <property type="entry name" value="Peptidase_S26"/>
    <property type="match status" value="1"/>
</dbReference>
<reference evidence="9" key="1">
    <citation type="submission" date="2021-10" db="EMBL/GenBank/DDBJ databases">
        <title>Anaerobic single-cell dispensing facilitates the cultivation of human gut bacteria.</title>
        <authorList>
            <person name="Afrizal A."/>
        </authorList>
    </citation>
    <scope>NUCLEOTIDE SEQUENCE</scope>
    <source>
        <strain evidence="9">CLA-AA-H272</strain>
    </source>
</reference>
<keyword evidence="3 7" id="KW-1133">Transmembrane helix</keyword>
<proteinExistence type="predicted"/>
<evidence type="ECO:0000313" key="9">
    <source>
        <dbReference type="EMBL" id="MCC2130206.1"/>
    </source>
</evidence>
<dbReference type="PANTHER" id="PTHR10806:SF6">
    <property type="entry name" value="SIGNAL PEPTIDASE COMPLEX CATALYTIC SUBUNIT SEC11"/>
    <property type="match status" value="1"/>
</dbReference>
<dbReference type="RefSeq" id="WP_302929423.1">
    <property type="nucleotide sequence ID" value="NZ_JAJEPW010000039.1"/>
</dbReference>
<keyword evidence="2 7" id="KW-0812">Transmembrane</keyword>
<comment type="subcellular location">
    <subcellularLocation>
        <location evidence="1">Membrane</location>
    </subcellularLocation>
</comment>
<evidence type="ECO:0000256" key="6">
    <source>
        <dbReference type="SAM" id="MobiDB-lite"/>
    </source>
</evidence>
<organism evidence="9 10">
    <name type="scientific">Brotocaccenecus cirricatena</name>
    <dbReference type="NCBI Taxonomy" id="3064195"/>
    <lineage>
        <taxon>Bacteria</taxon>
        <taxon>Bacillati</taxon>
        <taxon>Bacillota</taxon>
        <taxon>Clostridia</taxon>
        <taxon>Eubacteriales</taxon>
        <taxon>Oscillospiraceae</taxon>
        <taxon>Brotocaccenecus</taxon>
    </lineage>
</organism>
<dbReference type="GO" id="GO:0009003">
    <property type="term" value="F:signal peptidase activity"/>
    <property type="evidence" value="ECO:0007669"/>
    <property type="project" value="UniProtKB-EC"/>
</dbReference>
<dbReference type="AlphaFoldDB" id="A0AAE3DG22"/>
<dbReference type="PANTHER" id="PTHR10806">
    <property type="entry name" value="SIGNAL PEPTIDASE COMPLEX CATALYTIC SUBUNIT SEC11"/>
    <property type="match status" value="1"/>
</dbReference>
<keyword evidence="4 7" id="KW-0472">Membrane</keyword>
<feature type="region of interest" description="Disordered" evidence="6">
    <location>
        <begin position="169"/>
        <end position="214"/>
    </location>
</feature>
<dbReference type="GO" id="GO:0006465">
    <property type="term" value="P:signal peptide processing"/>
    <property type="evidence" value="ECO:0007669"/>
    <property type="project" value="UniProtKB-UniRule"/>
</dbReference>
<dbReference type="InterPro" id="IPR036286">
    <property type="entry name" value="LexA/Signal_pep-like_sf"/>
</dbReference>
<evidence type="ECO:0000256" key="5">
    <source>
        <dbReference type="NCBIfam" id="TIGR02228"/>
    </source>
</evidence>
<evidence type="ECO:0000256" key="2">
    <source>
        <dbReference type="ARBA" id="ARBA00022692"/>
    </source>
</evidence>
<dbReference type="GO" id="GO:0016020">
    <property type="term" value="C:membrane"/>
    <property type="evidence" value="ECO:0007669"/>
    <property type="project" value="UniProtKB-SubCell"/>
</dbReference>
<protein>
    <recommendedName>
        <fullName evidence="5">Signal peptidase I</fullName>
        <ecNumber evidence="5">3.4.21.89</ecNumber>
    </recommendedName>
</protein>
<evidence type="ECO:0000256" key="3">
    <source>
        <dbReference type="ARBA" id="ARBA00022989"/>
    </source>
</evidence>
<feature type="transmembrane region" description="Helical" evidence="7">
    <location>
        <begin position="144"/>
        <end position="165"/>
    </location>
</feature>
<dbReference type="SUPFAM" id="SSF51306">
    <property type="entry name" value="LexA/Signal peptidase"/>
    <property type="match status" value="1"/>
</dbReference>
<dbReference type="InterPro" id="IPR001733">
    <property type="entry name" value="Peptidase_S26B"/>
</dbReference>
<dbReference type="InterPro" id="IPR019533">
    <property type="entry name" value="Peptidase_S26"/>
</dbReference>
<feature type="compositionally biased region" description="Basic residues" evidence="6">
    <location>
        <begin position="175"/>
        <end position="189"/>
    </location>
</feature>
<dbReference type="CDD" id="cd06530">
    <property type="entry name" value="S26_SPase_I"/>
    <property type="match status" value="1"/>
</dbReference>
<sequence>MDKSLKKIWNVISSILVALVVFLALLLVGARVVGLQVFTVLSGSMEPTYHTGSLIYVKKVDPYTITEGQPITFMLDENTVATHRVVGIVPDEEDPTVIRFRTKGDANEAEDGSLVHYKNVIGTPIFSIPYLGYVADYIQHPPGMYIAISAGAVLLLLVFIPDIFADDKDKDENKKKKSSRRKKGAHAAAHKAAAVDAAPEEPAGESLTDEIRRKTDNLLTDDEVEAIQQVVEAGRFDKAAADALRQELIKREAERDAQ</sequence>
<accession>A0AAE3DG22</accession>